<feature type="signal peptide" evidence="1">
    <location>
        <begin position="1"/>
        <end position="22"/>
    </location>
</feature>
<evidence type="ECO:0000313" key="2">
    <source>
        <dbReference type="EMBL" id="CAF1055927.1"/>
    </source>
</evidence>
<name>A0A814KUS4_9BILA</name>
<reference evidence="2" key="1">
    <citation type="submission" date="2021-02" db="EMBL/GenBank/DDBJ databases">
        <authorList>
            <person name="Nowell W R."/>
        </authorList>
    </citation>
    <scope>NUCLEOTIDE SEQUENCE</scope>
</reference>
<dbReference type="Proteomes" id="UP000663855">
    <property type="component" value="Unassembled WGS sequence"/>
</dbReference>
<organism evidence="2 3">
    <name type="scientific">Rotaria magnacalcarata</name>
    <dbReference type="NCBI Taxonomy" id="392030"/>
    <lineage>
        <taxon>Eukaryota</taxon>
        <taxon>Metazoa</taxon>
        <taxon>Spiralia</taxon>
        <taxon>Gnathifera</taxon>
        <taxon>Rotifera</taxon>
        <taxon>Eurotatoria</taxon>
        <taxon>Bdelloidea</taxon>
        <taxon>Philodinida</taxon>
        <taxon>Philodinidae</taxon>
        <taxon>Rotaria</taxon>
    </lineage>
</organism>
<accession>A0A814KUS4</accession>
<keyword evidence="1" id="KW-0732">Signal</keyword>
<gene>
    <name evidence="2" type="ORF">CJN711_LOCUS4989</name>
</gene>
<dbReference type="AlphaFoldDB" id="A0A814KUS4"/>
<comment type="caution">
    <text evidence="2">The sequence shown here is derived from an EMBL/GenBank/DDBJ whole genome shotgun (WGS) entry which is preliminary data.</text>
</comment>
<feature type="chain" id="PRO_5032860058" evidence="1">
    <location>
        <begin position="23"/>
        <end position="621"/>
    </location>
</feature>
<sequence>MAQVLTILSTILLLVIYTSSYGMIVSGNAIANSSSNNNTCTNANQCKFSRRCALCVRGRSPACTQASCIDGKCKIIAPCSLSSTTSTIQNSTAIPQCDSDGQCPFPQICVASCKLDTGPLCAKAKCVNGKCQTISPCSEGSQCTSKNLTECVDPMQCARCLSGFGPPCTQVTCENGLCKTIYPCSISSSGGNGQSSTTLPADQCKADADCAYVKLCVDKCPNNYTPLCALSKCINGQCVVTNPCSQKIECTDKNLTECVDPMQCARCLSGFGPPCTQVTCENGLCKTIYPCSISSSGGNGQSSTTLPADQCKADADCAYVKLCVDKCPNNYTPLCALSKCINGQCVVTNPCSQKIECTDKNLTECVDPMQCARCLSGFGPPCTQVTCENGLCKTIYPCSISSSGGNGQSSTTLPADQCKANADCAYVKLCVDKCPNNYTPLCALSKCINGQCVVTNPCSQKIECTDKNVSQCVSHMICARCLSGLGPLCTQITCENGLCKTISPCSIRLNSTTATTKLPGETCTSDAGCPHSQLCKAQCPNGTGPLCASSKCVNHKCIAIPPCSQRYCKILTQCPYKSDNCAPCPKGYEPVCEQPDCSLGVCSVILPCSKQTTSVTNSATG</sequence>
<evidence type="ECO:0000313" key="3">
    <source>
        <dbReference type="Proteomes" id="UP000663855"/>
    </source>
</evidence>
<dbReference type="EMBL" id="CAJNOV010001251">
    <property type="protein sequence ID" value="CAF1055927.1"/>
    <property type="molecule type" value="Genomic_DNA"/>
</dbReference>
<evidence type="ECO:0000256" key="1">
    <source>
        <dbReference type="SAM" id="SignalP"/>
    </source>
</evidence>
<protein>
    <submittedName>
        <fullName evidence="2">Uncharacterized protein</fullName>
    </submittedName>
</protein>
<proteinExistence type="predicted"/>